<comment type="caution">
    <text evidence="7">The sequence shown here is derived from an EMBL/GenBank/DDBJ whole genome shotgun (WGS) entry which is preliminary data.</text>
</comment>
<dbReference type="GO" id="GO:0006281">
    <property type="term" value="P:DNA repair"/>
    <property type="evidence" value="ECO:0007669"/>
    <property type="project" value="TreeGrafter"/>
</dbReference>
<dbReference type="GO" id="GO:0003676">
    <property type="term" value="F:nucleic acid binding"/>
    <property type="evidence" value="ECO:0007669"/>
    <property type="project" value="InterPro"/>
</dbReference>
<dbReference type="GO" id="GO:0016787">
    <property type="term" value="F:hydrolase activity"/>
    <property type="evidence" value="ECO:0007669"/>
    <property type="project" value="UniProtKB-KW"/>
</dbReference>
<evidence type="ECO:0000256" key="4">
    <source>
        <dbReference type="ARBA" id="ARBA00022840"/>
    </source>
</evidence>
<proteinExistence type="predicted"/>
<keyword evidence="3" id="KW-0347">Helicase</keyword>
<name>A0A328A7S2_9STAP</name>
<dbReference type="PANTHER" id="PTHR13710:SF84">
    <property type="entry name" value="ATP-DEPENDENT DNA HELICASE RECS-RELATED"/>
    <property type="match status" value="1"/>
</dbReference>
<feature type="domain" description="Helicase C-terminal" evidence="6">
    <location>
        <begin position="214"/>
        <end position="366"/>
    </location>
</feature>
<dbReference type="InterPro" id="IPR014001">
    <property type="entry name" value="Helicase_ATP-bd"/>
</dbReference>
<keyword evidence="2" id="KW-0378">Hydrolase</keyword>
<dbReference type="PROSITE" id="PS51192">
    <property type="entry name" value="HELICASE_ATP_BIND_1"/>
    <property type="match status" value="1"/>
</dbReference>
<dbReference type="PROSITE" id="PS51194">
    <property type="entry name" value="HELICASE_CTER"/>
    <property type="match status" value="1"/>
</dbReference>
<evidence type="ECO:0000259" key="5">
    <source>
        <dbReference type="PROSITE" id="PS51192"/>
    </source>
</evidence>
<keyword evidence="4" id="KW-0067">ATP-binding</keyword>
<keyword evidence="1" id="KW-0547">Nucleotide-binding</keyword>
<evidence type="ECO:0000313" key="8">
    <source>
        <dbReference type="Proteomes" id="UP000249579"/>
    </source>
</evidence>
<dbReference type="NCBIfam" id="TIGR00614">
    <property type="entry name" value="recQ_fam"/>
    <property type="match status" value="1"/>
</dbReference>
<dbReference type="GO" id="GO:0005524">
    <property type="term" value="F:ATP binding"/>
    <property type="evidence" value="ECO:0007669"/>
    <property type="project" value="UniProtKB-KW"/>
</dbReference>
<dbReference type="AlphaFoldDB" id="A0A328A7S2"/>
<dbReference type="CDD" id="cd17920">
    <property type="entry name" value="DEXHc_RecQ"/>
    <property type="match status" value="1"/>
</dbReference>
<evidence type="ECO:0000256" key="1">
    <source>
        <dbReference type="ARBA" id="ARBA00022741"/>
    </source>
</evidence>
<dbReference type="GO" id="GO:0043138">
    <property type="term" value="F:3'-5' DNA helicase activity"/>
    <property type="evidence" value="ECO:0007669"/>
    <property type="project" value="TreeGrafter"/>
</dbReference>
<evidence type="ECO:0000259" key="6">
    <source>
        <dbReference type="PROSITE" id="PS51194"/>
    </source>
</evidence>
<dbReference type="GO" id="GO:0030894">
    <property type="term" value="C:replisome"/>
    <property type="evidence" value="ECO:0007669"/>
    <property type="project" value="TreeGrafter"/>
</dbReference>
<dbReference type="InterPro" id="IPR027417">
    <property type="entry name" value="P-loop_NTPase"/>
</dbReference>
<organism evidence="7 8">
    <name type="scientific">Macrococcoides bohemicum</name>
    <dbReference type="NCBI Taxonomy" id="1903056"/>
    <lineage>
        <taxon>Bacteria</taxon>
        <taxon>Bacillati</taxon>
        <taxon>Bacillota</taxon>
        <taxon>Bacilli</taxon>
        <taxon>Bacillales</taxon>
        <taxon>Staphylococcaceae</taxon>
        <taxon>Macrococcoides</taxon>
    </lineage>
</organism>
<dbReference type="SUPFAM" id="SSF52540">
    <property type="entry name" value="P-loop containing nucleoside triphosphate hydrolases"/>
    <property type="match status" value="1"/>
</dbReference>
<dbReference type="GO" id="GO:0006310">
    <property type="term" value="P:DNA recombination"/>
    <property type="evidence" value="ECO:0007669"/>
    <property type="project" value="InterPro"/>
</dbReference>
<dbReference type="InterPro" id="IPR001650">
    <property type="entry name" value="Helicase_C-like"/>
</dbReference>
<evidence type="ECO:0000256" key="3">
    <source>
        <dbReference type="ARBA" id="ARBA00022806"/>
    </source>
</evidence>
<dbReference type="Proteomes" id="UP000249579">
    <property type="component" value="Unassembled WGS sequence"/>
</dbReference>
<dbReference type="InterPro" id="IPR011545">
    <property type="entry name" value="DEAD/DEAH_box_helicase_dom"/>
</dbReference>
<dbReference type="Pfam" id="PF00270">
    <property type="entry name" value="DEAD"/>
    <property type="match status" value="1"/>
</dbReference>
<feature type="domain" description="Helicase ATP-binding" evidence="5">
    <location>
        <begin position="27"/>
        <end position="191"/>
    </location>
</feature>
<dbReference type="GO" id="GO:0043590">
    <property type="term" value="C:bacterial nucleoid"/>
    <property type="evidence" value="ECO:0007669"/>
    <property type="project" value="TreeGrafter"/>
</dbReference>
<dbReference type="GO" id="GO:0005737">
    <property type="term" value="C:cytoplasm"/>
    <property type="evidence" value="ECO:0007669"/>
    <property type="project" value="TreeGrafter"/>
</dbReference>
<dbReference type="Gene3D" id="3.40.50.300">
    <property type="entry name" value="P-loop containing nucleotide triphosphate hydrolases"/>
    <property type="match status" value="2"/>
</dbReference>
<dbReference type="InterPro" id="IPR004589">
    <property type="entry name" value="DNA_helicase_ATP-dep_RecQ"/>
</dbReference>
<evidence type="ECO:0000256" key="2">
    <source>
        <dbReference type="ARBA" id="ARBA00022801"/>
    </source>
</evidence>
<evidence type="ECO:0000313" key="7">
    <source>
        <dbReference type="EMBL" id="RAK50427.1"/>
    </source>
</evidence>
<gene>
    <name evidence="7" type="ORF">BHX94_02880</name>
</gene>
<dbReference type="OrthoDB" id="9763310at2"/>
<dbReference type="SMART" id="SM00490">
    <property type="entry name" value="HELICc"/>
    <property type="match status" value="1"/>
</dbReference>
<dbReference type="PANTHER" id="PTHR13710">
    <property type="entry name" value="DNA HELICASE RECQ FAMILY MEMBER"/>
    <property type="match status" value="1"/>
</dbReference>
<protein>
    <submittedName>
        <fullName evidence="7">Recombinase RecQ</fullName>
    </submittedName>
</protein>
<dbReference type="Pfam" id="PF00271">
    <property type="entry name" value="Helicase_C"/>
    <property type="match status" value="1"/>
</dbReference>
<accession>A0A328A7S2</accession>
<dbReference type="EMBL" id="PZJG01000001">
    <property type="protein sequence ID" value="RAK50427.1"/>
    <property type="molecule type" value="Genomic_DNA"/>
</dbReference>
<dbReference type="GO" id="GO:0009378">
    <property type="term" value="F:four-way junction helicase activity"/>
    <property type="evidence" value="ECO:0007669"/>
    <property type="project" value="TreeGrafter"/>
</dbReference>
<sequence length="478" mass="55598">MQMKAINKILQETFGIESLRENQIKIVQKILEGSDVLALLPTGSGKSLTFQLPMLINNKKTIVISPLIALMEDQVMQLKQKKIKACCIHSQLDDMDKQLLLSHVETYDFIYCSPEWLVTNGLNYLKHYPCEAIVIDEAHCISEWGFEFRPHYLMIDEIVSYFDAQVIALTATANDLVISDIQHVIKRKLTVMDYLTERENIFLSVVNTNDDADKLSFILEALKASAATVIYFSSKKQVEYVYRYLLAQGIMVERYHADMQYEERMSVQQRFMNDEIQVICATNAFGMGVNKSNIRTVIHYHMPKSIFQFIQEIGRGGRDGELSQSILLYSPNDEILPYRLNELNELSVVEIDLYFQGAVLSEEKQLLLKILSEKYNRKEIVEKIKHHQQMKRTALIQMIEYIHEKNCFTQKLNYFSLNMQNVTDIQSMEQEKNSLKCKSCAQCNEQVKISFEQQNYHVQKKFGKTLLNQLFNDLYDFT</sequence>
<reference evidence="7 8" key="1">
    <citation type="journal article" date="2018" name="Front. Microbiol.">
        <title>Description and Comparative Genomics of Macrococcus caseolyticus subsp. hominis subsp. nov., Macrococcus goetzii sp. nov., Macrococcus epidermidis sp. nov., and Macrococcus bohemicus sp. nov., Novel Macrococci From Human Clinical Material With Virulence Potential and Suspected Uptake of Foreign DNA by Natural Transformation.</title>
        <authorList>
            <person name="Maslanova I."/>
            <person name="Wertheimer Z."/>
            <person name="Sedlacek I."/>
            <person name="Svec P."/>
            <person name="Indrakova A."/>
            <person name="Kovarovic V."/>
            <person name="Schumann P."/>
            <person name="Sproer C."/>
            <person name="Kralova S."/>
            <person name="Sedo O."/>
            <person name="Kristofova L."/>
            <person name="Vrbovska V."/>
            <person name="Fuzik T."/>
            <person name="Petras P."/>
            <person name="Zdrahal Z."/>
            <person name="Ruzickova V."/>
            <person name="Doskar J."/>
            <person name="Pantucek R."/>
        </authorList>
    </citation>
    <scope>NUCLEOTIDE SEQUENCE [LARGE SCALE GENOMIC DNA]</scope>
    <source>
        <strain evidence="7 8">03/115</strain>
    </source>
</reference>
<dbReference type="SMART" id="SM00487">
    <property type="entry name" value="DEXDc"/>
    <property type="match status" value="1"/>
</dbReference>